<evidence type="ECO:0000313" key="3">
    <source>
        <dbReference type="Proteomes" id="UP000199450"/>
    </source>
</evidence>
<accession>A0A1H7WF57</accession>
<feature type="signal peptide" evidence="1">
    <location>
        <begin position="1"/>
        <end position="19"/>
    </location>
</feature>
<feature type="chain" id="PRO_5011582326" evidence="1">
    <location>
        <begin position="20"/>
        <end position="376"/>
    </location>
</feature>
<dbReference type="OrthoDB" id="1234538at2"/>
<dbReference type="Proteomes" id="UP000199450">
    <property type="component" value="Unassembled WGS sequence"/>
</dbReference>
<proteinExistence type="predicted"/>
<gene>
    <name evidence="2" type="ORF">SAMN05421856_101673</name>
</gene>
<keyword evidence="1" id="KW-0732">Signal</keyword>
<evidence type="ECO:0000313" key="2">
    <source>
        <dbReference type="EMBL" id="SEM19658.1"/>
    </source>
</evidence>
<reference evidence="3" key="1">
    <citation type="submission" date="2016-10" db="EMBL/GenBank/DDBJ databases">
        <authorList>
            <person name="Varghese N."/>
            <person name="Submissions S."/>
        </authorList>
    </citation>
    <scope>NUCLEOTIDE SEQUENCE [LARGE SCALE GENOMIC DNA]</scope>
    <source>
        <strain evidence="3">DSM 17453</strain>
    </source>
</reference>
<organism evidence="2 3">
    <name type="scientific">Chryseobacterium taichungense</name>
    <dbReference type="NCBI Taxonomy" id="295069"/>
    <lineage>
        <taxon>Bacteria</taxon>
        <taxon>Pseudomonadati</taxon>
        <taxon>Bacteroidota</taxon>
        <taxon>Flavobacteriia</taxon>
        <taxon>Flavobacteriales</taxon>
        <taxon>Weeksellaceae</taxon>
        <taxon>Chryseobacterium group</taxon>
        <taxon>Chryseobacterium</taxon>
    </lineage>
</organism>
<dbReference type="AlphaFoldDB" id="A0A1H7WF57"/>
<sequence>MKRIYSIFILVVMNFFAFGQETITSATAMTSAAEGNLYKATDDGQIYFGLRNGLLCQINPFFSASIFSGSGTLADPYRLAQMGATNGKVLSWNNTTNIWSPSTDAATSNWFLAGNTLDSNANSFLGTKNNIRLQLRSNNTPMLEVGTRQTLGLYNSSNTALYPYNQSEASLMYIRGTNGNSALQFEANGASYYKPVFYTDGNGNFIMRGSAASSDFFELGSGGSLNNGSFNFLVGDDGNEPFVFSKFNYTSLSYVEMMRVQGTGLNNSVRIGINMNGTVPNSTLQVSGSISLPIVITSSAFVLTEKDFTVILGGNHNITLPNASECTGRMYIIKNPTSSTPSISNYKDIMGADINKIAANSVIWIKSINNVWEQIK</sequence>
<name>A0A1H7WF57_9FLAO</name>
<dbReference type="STRING" id="295069.SAMN05421856_101673"/>
<dbReference type="RefSeq" id="WP_143052634.1">
    <property type="nucleotide sequence ID" value="NZ_FOBV01000001.1"/>
</dbReference>
<dbReference type="EMBL" id="FOBV01000001">
    <property type="protein sequence ID" value="SEM19658.1"/>
    <property type="molecule type" value="Genomic_DNA"/>
</dbReference>
<protein>
    <submittedName>
        <fullName evidence="2">Uncharacterized protein</fullName>
    </submittedName>
</protein>
<keyword evidence="3" id="KW-1185">Reference proteome</keyword>
<evidence type="ECO:0000256" key="1">
    <source>
        <dbReference type="SAM" id="SignalP"/>
    </source>
</evidence>